<dbReference type="GO" id="GO:0005524">
    <property type="term" value="F:ATP binding"/>
    <property type="evidence" value="ECO:0007669"/>
    <property type="project" value="UniProtKB-KW"/>
</dbReference>
<protein>
    <recommendedName>
        <fullName evidence="1">Pantoate kinase</fullName>
        <shortName evidence="1">PoK</shortName>
        <ecNumber evidence="1">2.7.1.169</ecNumber>
    </recommendedName>
</protein>
<gene>
    <name evidence="3" type="ORF">B9Q01_09235</name>
</gene>
<comment type="function">
    <text evidence="1">Phosphorylates (R)-pantoate to form (R)-4-phosphopantoate in the CoA biosynthesis pathway.</text>
</comment>
<dbReference type="Proteomes" id="UP000240880">
    <property type="component" value="Unassembled WGS sequence"/>
</dbReference>
<feature type="domain" description="GHMP kinase N-terminal" evidence="2">
    <location>
        <begin position="75"/>
        <end position="146"/>
    </location>
</feature>
<dbReference type="EC" id="2.7.1.169" evidence="1"/>
<dbReference type="UniPathway" id="UPA00241"/>
<evidence type="ECO:0000313" key="4">
    <source>
        <dbReference type="Proteomes" id="UP000240880"/>
    </source>
</evidence>
<keyword evidence="1" id="KW-0173">Coenzyme A biosynthesis</keyword>
<keyword evidence="1" id="KW-0418">Kinase</keyword>
<comment type="catalytic activity">
    <reaction evidence="1">
        <text>(R)-pantoate + ATP = (R)-4-phosphopantoate + ADP + H(+)</text>
        <dbReference type="Rhea" id="RHEA:28246"/>
        <dbReference type="ChEBI" id="CHEBI:15378"/>
        <dbReference type="ChEBI" id="CHEBI:15980"/>
        <dbReference type="ChEBI" id="CHEBI:30616"/>
        <dbReference type="ChEBI" id="CHEBI:61294"/>
        <dbReference type="ChEBI" id="CHEBI:456216"/>
        <dbReference type="EC" id="2.7.1.169"/>
    </reaction>
</comment>
<evidence type="ECO:0000259" key="2">
    <source>
        <dbReference type="Pfam" id="PF00288"/>
    </source>
</evidence>
<dbReference type="GO" id="GO:0015937">
    <property type="term" value="P:coenzyme A biosynthetic process"/>
    <property type="evidence" value="ECO:0007669"/>
    <property type="project" value="UniProtKB-UniRule"/>
</dbReference>
<reference evidence="3 4" key="1">
    <citation type="submission" date="2017-04" db="EMBL/GenBank/DDBJ databases">
        <title>Novel microbial lineages endemic to geothermal iron-oxide mats fill important gaps in the evolutionary history of Archaea.</title>
        <authorList>
            <person name="Jay Z.J."/>
            <person name="Beam J.P."/>
            <person name="Dlakic M."/>
            <person name="Rusch D.B."/>
            <person name="Kozubal M.A."/>
            <person name="Inskeep W.P."/>
        </authorList>
    </citation>
    <scope>NUCLEOTIDE SEQUENCE [LARGE SCALE GENOMIC DNA]</scope>
    <source>
        <strain evidence="3">OSP_D</strain>
    </source>
</reference>
<dbReference type="InterPro" id="IPR006204">
    <property type="entry name" value="GHMP_kinase_N_dom"/>
</dbReference>
<comment type="caution">
    <text evidence="3">The sequence shown here is derived from an EMBL/GenBank/DDBJ whole genome shotgun (WGS) entry which is preliminary data.</text>
</comment>
<accession>A0A2R6A6S7</accession>
<comment type="similarity">
    <text evidence="1">Belongs to the GHMP kinase family. PoK subfamily.</text>
</comment>
<dbReference type="HAMAP" id="MF_02223">
    <property type="entry name" value="Pantoate_kinase"/>
    <property type="match status" value="1"/>
</dbReference>
<dbReference type="Pfam" id="PF00288">
    <property type="entry name" value="GHMP_kinases_N"/>
    <property type="match status" value="1"/>
</dbReference>
<organism evidence="3 4">
    <name type="scientific">Candidatus Marsarchaeota G1 archaeon OSP_D</name>
    <dbReference type="NCBI Taxonomy" id="1978155"/>
    <lineage>
        <taxon>Archaea</taxon>
        <taxon>Candidatus Marsarchaeota</taxon>
        <taxon>Candidatus Marsarchaeota group 1</taxon>
    </lineage>
</organism>
<dbReference type="SUPFAM" id="SSF54211">
    <property type="entry name" value="Ribosomal protein S5 domain 2-like"/>
    <property type="match status" value="1"/>
</dbReference>
<evidence type="ECO:0000256" key="1">
    <source>
        <dbReference type="HAMAP-Rule" id="MF_02223"/>
    </source>
</evidence>
<dbReference type="PIRSF" id="PIRSF016896">
    <property type="entry name" value="GHMP_arc_MJ0969"/>
    <property type="match status" value="1"/>
</dbReference>
<name>A0A2R6A6S7_9ARCH</name>
<dbReference type="Gene3D" id="3.30.230.120">
    <property type="match status" value="1"/>
</dbReference>
<dbReference type="EMBL" id="NEXC01000107">
    <property type="protein sequence ID" value="PSN82015.1"/>
    <property type="molecule type" value="Genomic_DNA"/>
</dbReference>
<dbReference type="GO" id="GO:0016301">
    <property type="term" value="F:kinase activity"/>
    <property type="evidence" value="ECO:0007669"/>
    <property type="project" value="UniProtKB-UniRule"/>
</dbReference>
<proteinExistence type="inferred from homology"/>
<dbReference type="PANTHER" id="PTHR42282">
    <property type="entry name" value="PANTOATE KINASE-RELATED"/>
    <property type="match status" value="1"/>
</dbReference>
<dbReference type="PANTHER" id="PTHR42282:SF1">
    <property type="entry name" value="PANTOATE KINASE"/>
    <property type="match status" value="1"/>
</dbReference>
<keyword evidence="1" id="KW-0808">Transferase</keyword>
<evidence type="ECO:0000313" key="3">
    <source>
        <dbReference type="EMBL" id="PSN82015.1"/>
    </source>
</evidence>
<dbReference type="InterPro" id="IPR012043">
    <property type="entry name" value="PoK"/>
</dbReference>
<dbReference type="AlphaFoldDB" id="A0A2R6A6S7"/>
<keyword evidence="1" id="KW-0547">Nucleotide-binding</keyword>
<keyword evidence="1" id="KW-0067">ATP-binding</keyword>
<comment type="pathway">
    <text evidence="1">Cofactor biosynthesis; coenzyme A biosynthesis.</text>
</comment>
<sequence length="310" mass="33121">MPNSSRKVFVPSAVSSFFEVCDTNADGSRITDPLRIGSRGGGFKLKIGTTTQVSEWDSDVVYINGRKRSDAKTTLNVVKLMREKFGFDFVKVEHMVEAPIGAGFGTSGAGALATAIALSDLFGLKLTLLKAADFAHIAEIQSVTGLGTVTGLVYGAGAAGLVTEPGAPSLGRVDALIFDHSNYALVCAYFGAIEKSSVLLNEVKKREVNEQGRITMKKVLEECTPESLLEHSLSFAKNTGLASERILKLAELAKKLGALGATQNMIGDALHCLVPKNKLQEFLLAFSSKAQDALIFSSELWQGGVKFLEE</sequence>
<dbReference type="InterPro" id="IPR020568">
    <property type="entry name" value="Ribosomal_Su5_D2-typ_SF"/>
</dbReference>